<proteinExistence type="predicted"/>
<evidence type="ECO:0000313" key="1">
    <source>
        <dbReference type="EMBL" id="MBB5926356.1"/>
    </source>
</evidence>
<keyword evidence="2" id="KW-1185">Reference proteome</keyword>
<dbReference type="Proteomes" id="UP000585836">
    <property type="component" value="Unassembled WGS sequence"/>
</dbReference>
<reference evidence="1 2" key="1">
    <citation type="submission" date="2020-08" db="EMBL/GenBank/DDBJ databases">
        <title>Genomic Encyclopedia of Type Strains, Phase III (KMG-III): the genomes of soil and plant-associated and newly described type strains.</title>
        <authorList>
            <person name="Whitman W."/>
        </authorList>
    </citation>
    <scope>NUCLEOTIDE SEQUENCE [LARGE SCALE GENOMIC DNA]</scope>
    <source>
        <strain evidence="1 2">CECT 3313</strain>
    </source>
</reference>
<gene>
    <name evidence="1" type="ORF">FHS34_001812</name>
</gene>
<accession>A0A7W9UPY1</accession>
<name>A0A7W9UPY1_9ACTN</name>
<dbReference type="AlphaFoldDB" id="A0A7W9UPY1"/>
<dbReference type="EMBL" id="JACHJK010000003">
    <property type="protein sequence ID" value="MBB5926356.1"/>
    <property type="molecule type" value="Genomic_DNA"/>
</dbReference>
<comment type="caution">
    <text evidence="1">The sequence shown here is derived from an EMBL/GenBank/DDBJ whole genome shotgun (WGS) entry which is preliminary data.</text>
</comment>
<sequence length="38" mass="4011">MPESGPFGHEAKAPGCAVRRRPIAASLRLTCVFSNALV</sequence>
<evidence type="ECO:0000313" key="2">
    <source>
        <dbReference type="Proteomes" id="UP000585836"/>
    </source>
</evidence>
<protein>
    <submittedName>
        <fullName evidence="1">Uncharacterized protein</fullName>
    </submittedName>
</protein>
<organism evidence="1 2">
    <name type="scientific">Streptomyces echinatus</name>
    <dbReference type="NCBI Taxonomy" id="67293"/>
    <lineage>
        <taxon>Bacteria</taxon>
        <taxon>Bacillati</taxon>
        <taxon>Actinomycetota</taxon>
        <taxon>Actinomycetes</taxon>
        <taxon>Kitasatosporales</taxon>
        <taxon>Streptomycetaceae</taxon>
        <taxon>Streptomyces</taxon>
    </lineage>
</organism>